<gene>
    <name evidence="11" type="ordered locus">CLDAP_24860</name>
</gene>
<dbReference type="GO" id="GO:0016887">
    <property type="term" value="F:ATP hydrolysis activity"/>
    <property type="evidence" value="ECO:0007669"/>
    <property type="project" value="InterPro"/>
</dbReference>
<feature type="transmembrane region" description="Helical" evidence="8">
    <location>
        <begin position="173"/>
        <end position="193"/>
    </location>
</feature>
<evidence type="ECO:0000256" key="8">
    <source>
        <dbReference type="SAM" id="Phobius"/>
    </source>
</evidence>
<protein>
    <submittedName>
        <fullName evidence="11">Putative ABC transporter</fullName>
    </submittedName>
</protein>
<feature type="transmembrane region" description="Helical" evidence="8">
    <location>
        <begin position="252"/>
        <end position="280"/>
    </location>
</feature>
<dbReference type="InterPro" id="IPR036640">
    <property type="entry name" value="ABC1_TM_sf"/>
</dbReference>
<dbReference type="SMART" id="SM00382">
    <property type="entry name" value="AAA"/>
    <property type="match status" value="1"/>
</dbReference>
<dbReference type="eggNOG" id="COG1132">
    <property type="taxonomic scope" value="Bacteria"/>
</dbReference>
<dbReference type="Pfam" id="PF00005">
    <property type="entry name" value="ABC_tran"/>
    <property type="match status" value="1"/>
</dbReference>
<evidence type="ECO:0000259" key="9">
    <source>
        <dbReference type="PROSITE" id="PS50893"/>
    </source>
</evidence>
<evidence type="ECO:0000256" key="7">
    <source>
        <dbReference type="ARBA" id="ARBA00023136"/>
    </source>
</evidence>
<dbReference type="CDD" id="cd03254">
    <property type="entry name" value="ABCC_Glucan_exporter_like"/>
    <property type="match status" value="1"/>
</dbReference>
<feature type="domain" description="ABC transmembrane type-1" evidence="10">
    <location>
        <begin position="43"/>
        <end position="318"/>
    </location>
</feature>
<dbReference type="InterPro" id="IPR027417">
    <property type="entry name" value="P-loop_NTPase"/>
</dbReference>
<feature type="transmembrane region" description="Helical" evidence="8">
    <location>
        <begin position="146"/>
        <end position="167"/>
    </location>
</feature>
<dbReference type="Gene3D" id="3.40.50.300">
    <property type="entry name" value="P-loop containing nucleotide triphosphate hydrolases"/>
    <property type="match status" value="1"/>
</dbReference>
<dbReference type="EMBL" id="AP012337">
    <property type="protein sequence ID" value="BAM00526.1"/>
    <property type="molecule type" value="Genomic_DNA"/>
</dbReference>
<feature type="transmembrane region" description="Helical" evidence="8">
    <location>
        <begin position="79"/>
        <end position="100"/>
    </location>
</feature>
<dbReference type="KEGG" id="cap:CLDAP_24860"/>
<dbReference type="PROSITE" id="PS50929">
    <property type="entry name" value="ABC_TM1F"/>
    <property type="match status" value="1"/>
</dbReference>
<keyword evidence="2" id="KW-0813">Transport</keyword>
<proteinExistence type="predicted"/>
<evidence type="ECO:0000313" key="11">
    <source>
        <dbReference type="EMBL" id="BAM00526.1"/>
    </source>
</evidence>
<feature type="transmembrane region" description="Helical" evidence="8">
    <location>
        <begin position="286"/>
        <end position="306"/>
    </location>
</feature>
<dbReference type="PATRIC" id="fig|926550.5.peg.2715"/>
<evidence type="ECO:0000256" key="2">
    <source>
        <dbReference type="ARBA" id="ARBA00022448"/>
    </source>
</evidence>
<dbReference type="STRING" id="926550.CLDAP_24860"/>
<name>I0I5I8_CALAS</name>
<dbReference type="RefSeq" id="WP_014433758.1">
    <property type="nucleotide sequence ID" value="NC_017079.1"/>
</dbReference>
<evidence type="ECO:0000256" key="1">
    <source>
        <dbReference type="ARBA" id="ARBA00004651"/>
    </source>
</evidence>
<dbReference type="GO" id="GO:0015421">
    <property type="term" value="F:ABC-type oligopeptide transporter activity"/>
    <property type="evidence" value="ECO:0007669"/>
    <property type="project" value="TreeGrafter"/>
</dbReference>
<feature type="domain" description="ABC transporter" evidence="9">
    <location>
        <begin position="352"/>
        <end position="586"/>
    </location>
</feature>
<dbReference type="OrthoDB" id="9762778at2"/>
<dbReference type="SUPFAM" id="SSF52540">
    <property type="entry name" value="P-loop containing nucleoside triphosphate hydrolases"/>
    <property type="match status" value="1"/>
</dbReference>
<evidence type="ECO:0000313" key="12">
    <source>
        <dbReference type="Proteomes" id="UP000007880"/>
    </source>
</evidence>
<evidence type="ECO:0000256" key="3">
    <source>
        <dbReference type="ARBA" id="ARBA00022692"/>
    </source>
</evidence>
<keyword evidence="12" id="KW-1185">Reference proteome</keyword>
<comment type="subcellular location">
    <subcellularLocation>
        <location evidence="1">Cell membrane</location>
        <topology evidence="1">Multi-pass membrane protein</topology>
    </subcellularLocation>
</comment>
<accession>I0I5I8</accession>
<dbReference type="CDD" id="cd18540">
    <property type="entry name" value="ABC_6TM_exporter_like"/>
    <property type="match status" value="1"/>
</dbReference>
<dbReference type="HOGENOM" id="CLU_000604_84_3_0"/>
<dbReference type="InterPro" id="IPR039421">
    <property type="entry name" value="Type_1_exporter"/>
</dbReference>
<keyword evidence="5" id="KW-0067">ATP-binding</keyword>
<dbReference type="FunFam" id="3.40.50.300:FF:000287">
    <property type="entry name" value="Multidrug ABC transporter ATP-binding protein"/>
    <property type="match status" value="1"/>
</dbReference>
<dbReference type="SUPFAM" id="SSF90123">
    <property type="entry name" value="ABC transporter transmembrane region"/>
    <property type="match status" value="1"/>
</dbReference>
<organism evidence="11 12">
    <name type="scientific">Caldilinea aerophila (strain DSM 14535 / JCM 11387 / NBRC 104270 / STL-6-O1)</name>
    <dbReference type="NCBI Taxonomy" id="926550"/>
    <lineage>
        <taxon>Bacteria</taxon>
        <taxon>Bacillati</taxon>
        <taxon>Chloroflexota</taxon>
        <taxon>Caldilineae</taxon>
        <taxon>Caldilineales</taxon>
        <taxon>Caldilineaceae</taxon>
        <taxon>Caldilinea</taxon>
    </lineage>
</organism>
<dbReference type="PROSITE" id="PS50893">
    <property type="entry name" value="ABC_TRANSPORTER_2"/>
    <property type="match status" value="1"/>
</dbReference>
<evidence type="ECO:0000259" key="10">
    <source>
        <dbReference type="PROSITE" id="PS50929"/>
    </source>
</evidence>
<reference evidence="11 12" key="1">
    <citation type="submission" date="2012-02" db="EMBL/GenBank/DDBJ databases">
        <title>Complete genome sequence of Caldilinea aerophila DSM 14535 (= NBRC 102666).</title>
        <authorList>
            <person name="Oguchi A."/>
            <person name="Hosoyama A."/>
            <person name="Sekine M."/>
            <person name="Fukai R."/>
            <person name="Kato Y."/>
            <person name="Nakamura S."/>
            <person name="Hanada S."/>
            <person name="Yamazaki S."/>
            <person name="Fujita N."/>
        </authorList>
    </citation>
    <scope>NUCLEOTIDE SEQUENCE [LARGE SCALE GENOMIC DNA]</scope>
    <source>
        <strain evidence="12">DSM 14535 / JCM 11387 / NBRC 104270 / STL-6-O1</strain>
    </source>
</reference>
<dbReference type="AlphaFoldDB" id="I0I5I8"/>
<dbReference type="Proteomes" id="UP000007880">
    <property type="component" value="Chromosome"/>
</dbReference>
<dbReference type="Pfam" id="PF00664">
    <property type="entry name" value="ABC_membrane"/>
    <property type="match status" value="1"/>
</dbReference>
<evidence type="ECO:0000256" key="4">
    <source>
        <dbReference type="ARBA" id="ARBA00022741"/>
    </source>
</evidence>
<keyword evidence="7 8" id="KW-0472">Membrane</keyword>
<dbReference type="PANTHER" id="PTHR43394">
    <property type="entry name" value="ATP-DEPENDENT PERMEASE MDL1, MITOCHONDRIAL"/>
    <property type="match status" value="1"/>
</dbReference>
<dbReference type="PANTHER" id="PTHR43394:SF1">
    <property type="entry name" value="ATP-BINDING CASSETTE SUB-FAMILY B MEMBER 10, MITOCHONDRIAL"/>
    <property type="match status" value="1"/>
</dbReference>
<evidence type="ECO:0000256" key="6">
    <source>
        <dbReference type="ARBA" id="ARBA00022989"/>
    </source>
</evidence>
<sequence>MSEHIEFQEEEFSTRFSGRTIRRLVSLLRPYLLWVLGFLSTVMVVSGLDSYFTYLSKRMVDEGITPGNWPMLVQIVEHYATLIVVQSLAVFAFIYLAGILGERIRYDLRKQLFNHLQELSLTYYNRTPVGWIISRVTSDTDRVSELVTWGLLDVTWSSFNILTALFFMAQISWQLTLIVMVIVPIIIVVATYFQRRIITQYREVRRVNSKITGAYNETITGVRVIKALDREEENLHEFGKLTSEMHRAAYRAAWYSALFLPTVQLISTFAIASIITYAGVTVETGGLSVGGMYAFISYVLFMIWPVQEMARVFAEMQQAVASGERIFSLIDAVPDVVDKPDAYEVDSLRGDIVFEHVDFQYEEGKPILTDFNLHVRQGETIALVGPTGGGKSTIVNLLCRFFEPTRGRILIAGHDYTHLTQRAIQSRIGMVLQTPHLFSGTIRENIRYGRLDATDEEVEEAAKLAGAHAFIEKLPKGYDEQVGEGGVLLSTGQKQLLSLARAILAKPDIFIMDEATASVDTLTEGLIQQGMETLMKECTSFVIAHRLSTIRNATRILVIEDGCIKEMGTHRELLRLGGHYYRLYTQQFRQEVIEQVEELAAQAAAEQSLETQAVDSQGKEKLITELAHAK</sequence>
<dbReference type="GO" id="GO:0005524">
    <property type="term" value="F:ATP binding"/>
    <property type="evidence" value="ECO:0007669"/>
    <property type="project" value="UniProtKB-KW"/>
</dbReference>
<dbReference type="InterPro" id="IPR011527">
    <property type="entry name" value="ABC1_TM_dom"/>
</dbReference>
<feature type="transmembrane region" description="Helical" evidence="8">
    <location>
        <begin position="31"/>
        <end position="52"/>
    </location>
</feature>
<evidence type="ECO:0000256" key="5">
    <source>
        <dbReference type="ARBA" id="ARBA00022840"/>
    </source>
</evidence>
<keyword evidence="3 8" id="KW-0812">Transmembrane</keyword>
<keyword evidence="6 8" id="KW-1133">Transmembrane helix</keyword>
<dbReference type="InterPro" id="IPR003439">
    <property type="entry name" value="ABC_transporter-like_ATP-bd"/>
</dbReference>
<dbReference type="InterPro" id="IPR003593">
    <property type="entry name" value="AAA+_ATPase"/>
</dbReference>
<dbReference type="Gene3D" id="1.20.1560.10">
    <property type="entry name" value="ABC transporter type 1, transmembrane domain"/>
    <property type="match status" value="1"/>
</dbReference>
<keyword evidence="4" id="KW-0547">Nucleotide-binding</keyword>
<dbReference type="GO" id="GO:0005886">
    <property type="term" value="C:plasma membrane"/>
    <property type="evidence" value="ECO:0007669"/>
    <property type="project" value="UniProtKB-SubCell"/>
</dbReference>